<feature type="region of interest" description="Disordered" evidence="1">
    <location>
        <begin position="169"/>
        <end position="200"/>
    </location>
</feature>
<accession>A0A6A6JLE8</accession>
<feature type="region of interest" description="Disordered" evidence="1">
    <location>
        <begin position="1"/>
        <end position="80"/>
    </location>
</feature>
<evidence type="ECO:0000313" key="2">
    <source>
        <dbReference type="EMBL" id="KAF2277327.1"/>
    </source>
</evidence>
<evidence type="ECO:0000256" key="1">
    <source>
        <dbReference type="SAM" id="MobiDB-lite"/>
    </source>
</evidence>
<evidence type="ECO:0000313" key="3">
    <source>
        <dbReference type="Proteomes" id="UP000800097"/>
    </source>
</evidence>
<keyword evidence="3" id="KW-1185">Reference proteome</keyword>
<gene>
    <name evidence="2" type="ORF">EI97DRAFT_488628</name>
</gene>
<dbReference type="GeneID" id="54555382"/>
<feature type="compositionally biased region" description="Polar residues" evidence="1">
    <location>
        <begin position="453"/>
        <end position="465"/>
    </location>
</feature>
<feature type="region of interest" description="Disordered" evidence="1">
    <location>
        <begin position="844"/>
        <end position="895"/>
    </location>
</feature>
<name>A0A6A6JLE8_WESOR</name>
<feature type="compositionally biased region" description="Polar residues" evidence="1">
    <location>
        <begin position="568"/>
        <end position="581"/>
    </location>
</feature>
<dbReference type="EMBL" id="ML986490">
    <property type="protein sequence ID" value="KAF2277327.1"/>
    <property type="molecule type" value="Genomic_DNA"/>
</dbReference>
<feature type="region of interest" description="Disordered" evidence="1">
    <location>
        <begin position="755"/>
        <end position="774"/>
    </location>
</feature>
<feature type="compositionally biased region" description="Acidic residues" evidence="1">
    <location>
        <begin position="849"/>
        <end position="889"/>
    </location>
</feature>
<feature type="compositionally biased region" description="Basic and acidic residues" evidence="1">
    <location>
        <begin position="7"/>
        <end position="17"/>
    </location>
</feature>
<organism evidence="2 3">
    <name type="scientific">Westerdykella ornata</name>
    <dbReference type="NCBI Taxonomy" id="318751"/>
    <lineage>
        <taxon>Eukaryota</taxon>
        <taxon>Fungi</taxon>
        <taxon>Dikarya</taxon>
        <taxon>Ascomycota</taxon>
        <taxon>Pezizomycotina</taxon>
        <taxon>Dothideomycetes</taxon>
        <taxon>Pleosporomycetidae</taxon>
        <taxon>Pleosporales</taxon>
        <taxon>Sporormiaceae</taxon>
        <taxon>Westerdykella</taxon>
    </lineage>
</organism>
<feature type="region of interest" description="Disordered" evidence="1">
    <location>
        <begin position="448"/>
        <end position="555"/>
    </location>
</feature>
<feature type="region of interest" description="Disordered" evidence="1">
    <location>
        <begin position="564"/>
        <end position="583"/>
    </location>
</feature>
<proteinExistence type="predicted"/>
<dbReference type="AlphaFoldDB" id="A0A6A6JLE8"/>
<feature type="compositionally biased region" description="Basic and acidic residues" evidence="1">
    <location>
        <begin position="364"/>
        <end position="382"/>
    </location>
</feature>
<dbReference type="Proteomes" id="UP000800097">
    <property type="component" value="Unassembled WGS sequence"/>
</dbReference>
<protein>
    <submittedName>
        <fullName evidence="2">Uncharacterized protein</fullName>
    </submittedName>
</protein>
<feature type="compositionally biased region" description="Low complexity" evidence="1">
    <location>
        <begin position="174"/>
        <end position="184"/>
    </location>
</feature>
<feature type="compositionally biased region" description="Basic and acidic residues" evidence="1">
    <location>
        <begin position="520"/>
        <end position="530"/>
    </location>
</feature>
<dbReference type="RefSeq" id="XP_033654866.1">
    <property type="nucleotide sequence ID" value="XM_033802207.1"/>
</dbReference>
<feature type="region of interest" description="Disordered" evidence="1">
    <location>
        <begin position="304"/>
        <end position="423"/>
    </location>
</feature>
<sequence>MNEVPDETERVLQDGENIHSLGVAQPGPTIGSMEFFSESDSHNGSSRSEIFYEAAEKIDTSQLTDRSDEEGDRQNTTSTPLATATYVRSFVTPISVYDFALLPGNTVKATETIHRTARFGFSTRETVVAAGSLRREEHACVQSIKPSVDDAKPTESNKAMNAPTVVQSVEEDTGTNTGLTTQNGAEKNKNNVASSSHSRRYRTADASLIDYLTPATPPPTRLRSGREIASEPPVPANAQPVHARQPQVKALAGLRRTADNSLIDYLTPAIPPTTRLRSGKTPTVETPNTAAFWSVLTKKRTVKMTESSHVRSDRRHSLPHSQVVGEPQGLVTFEDQQPGDDLGHSQYAEGEKRTSAAILNPGSPRREDERHLSLQPEPEIHKQSTNLEKPSKALVVKFKLPSSSVPNPPPHPDTTLSPNPKPSLIVKLKLDPDLLTGLALQEERRKRLKRGSELQSVPESSFIDDQNTRKRKHSSPDNARSGAKAGANKVIAGRAAARPKEIKRRRQGSAAEGLRPCLHGGREAKVRNIPDEGDETESQSEFSGEDMHPATGDDSFLDETAFVDLTSRRSSPTKIHTSKTSRPFRIPLPRFPVLPKQQHNALAHFTQGVCNALENIIEDYHHAVAAEEEDGEDDDEGGTPDINILDIVDNLEDSVPEFETPRNYYDYRLVVVKGCEWVYAAVRKVLREVQMDVEESEDGRSETGVLCNEGPSVEEVCAIVEEGFWRARARVERRMGLGKKEVEEKMRDLRREWRKPGMAPSESGRNARAVVSEKQSERDIEAEFRALMGMQSARSETILEKGRTETMTAGEKLRERLDKVKRIEALRASMRESSLIDKLSARMRRKMEEETEVEENCDEVDGDEDQSENEEEQCEECGEDEEEPEEGEQDVIVLK</sequence>
<reference evidence="2" key="1">
    <citation type="journal article" date="2020" name="Stud. Mycol.">
        <title>101 Dothideomycetes genomes: a test case for predicting lifestyles and emergence of pathogens.</title>
        <authorList>
            <person name="Haridas S."/>
            <person name="Albert R."/>
            <person name="Binder M."/>
            <person name="Bloem J."/>
            <person name="Labutti K."/>
            <person name="Salamov A."/>
            <person name="Andreopoulos B."/>
            <person name="Baker S."/>
            <person name="Barry K."/>
            <person name="Bills G."/>
            <person name="Bluhm B."/>
            <person name="Cannon C."/>
            <person name="Castanera R."/>
            <person name="Culley D."/>
            <person name="Daum C."/>
            <person name="Ezra D."/>
            <person name="Gonzalez J."/>
            <person name="Henrissat B."/>
            <person name="Kuo A."/>
            <person name="Liang C."/>
            <person name="Lipzen A."/>
            <person name="Lutzoni F."/>
            <person name="Magnuson J."/>
            <person name="Mondo S."/>
            <person name="Nolan M."/>
            <person name="Ohm R."/>
            <person name="Pangilinan J."/>
            <person name="Park H.-J."/>
            <person name="Ramirez L."/>
            <person name="Alfaro M."/>
            <person name="Sun H."/>
            <person name="Tritt A."/>
            <person name="Yoshinaga Y."/>
            <person name="Zwiers L.-H."/>
            <person name="Turgeon B."/>
            <person name="Goodwin S."/>
            <person name="Spatafora J."/>
            <person name="Crous P."/>
            <person name="Grigoriev I."/>
        </authorList>
    </citation>
    <scope>NUCLEOTIDE SEQUENCE</scope>
    <source>
        <strain evidence="2">CBS 379.55</strain>
    </source>
</reference>